<evidence type="ECO:0000259" key="2">
    <source>
        <dbReference type="Pfam" id="PF11790"/>
    </source>
</evidence>
<dbReference type="InterPro" id="IPR053183">
    <property type="entry name" value="ASL1"/>
</dbReference>
<keyword evidence="1" id="KW-0732">Signal</keyword>
<protein>
    <submittedName>
        <fullName evidence="3">Alkali-sensitive linkage protein 1</fullName>
    </submittedName>
</protein>
<dbReference type="PANTHER" id="PTHR34154:SF3">
    <property type="entry name" value="ALKALI-SENSITIVE LINKAGE PROTEIN 1"/>
    <property type="match status" value="1"/>
</dbReference>
<dbReference type="SUPFAM" id="SSF51445">
    <property type="entry name" value="(Trans)glycosidases"/>
    <property type="match status" value="1"/>
</dbReference>
<gene>
    <name evidence="3" type="ORF">PG996_005266</name>
</gene>
<dbReference type="Pfam" id="PF11790">
    <property type="entry name" value="Glyco_hydro_cc"/>
    <property type="match status" value="1"/>
</dbReference>
<proteinExistence type="predicted"/>
<name>A0ABR1VL42_9PEZI</name>
<dbReference type="PANTHER" id="PTHR34154">
    <property type="entry name" value="ALKALI-SENSITIVE LINKAGE PROTEIN 1"/>
    <property type="match status" value="1"/>
</dbReference>
<keyword evidence="4" id="KW-1185">Reference proteome</keyword>
<evidence type="ECO:0000313" key="3">
    <source>
        <dbReference type="EMBL" id="KAK8071918.1"/>
    </source>
</evidence>
<accession>A0ABR1VL42</accession>
<feature type="domain" description="Asl1-like glycosyl hydrolase catalytic" evidence="2">
    <location>
        <begin position="28"/>
        <end position="183"/>
    </location>
</feature>
<dbReference type="EMBL" id="JAQQWM010000003">
    <property type="protein sequence ID" value="KAK8071918.1"/>
    <property type="molecule type" value="Genomic_DNA"/>
</dbReference>
<sequence length="256" mass="28280">MARLFLLFLALALGSSIATTAASNKRGLVFVPNEKWPQDSQIWIKPGTDLSWYYNYQPNPSPSYADTTQDKFEFVPMMWGKTADTKFLDSIDGGRNISHVLGLNEPDGAISGGSNLDPKSAAQIWVKNMEPLAKRGVKLGMPAVTRSDRGVKWTKNFAQECAKALGVDGGNKNCTFDFLLLNSSCASVQDQHTEEVKRAHAMDIVFLLGWCCRNGVVPTSDEVPHATMPFVHTFISLLPLSKEHWVKAGYDLSVKR</sequence>
<comment type="caution">
    <text evidence="3">The sequence shown here is derived from an EMBL/GenBank/DDBJ whole genome shotgun (WGS) entry which is preliminary data.</text>
</comment>
<feature type="chain" id="PRO_5045201074" evidence="1">
    <location>
        <begin position="23"/>
        <end position="256"/>
    </location>
</feature>
<feature type="signal peptide" evidence="1">
    <location>
        <begin position="1"/>
        <end position="22"/>
    </location>
</feature>
<evidence type="ECO:0000256" key="1">
    <source>
        <dbReference type="SAM" id="SignalP"/>
    </source>
</evidence>
<reference evidence="3 4" key="1">
    <citation type="submission" date="2023-01" db="EMBL/GenBank/DDBJ databases">
        <title>Analysis of 21 Apiospora genomes using comparative genomics revels a genus with tremendous synthesis potential of carbohydrate active enzymes and secondary metabolites.</title>
        <authorList>
            <person name="Sorensen T."/>
        </authorList>
    </citation>
    <scope>NUCLEOTIDE SEQUENCE [LARGE SCALE GENOMIC DNA]</scope>
    <source>
        <strain evidence="3 4">CBS 83171</strain>
    </source>
</reference>
<evidence type="ECO:0000313" key="4">
    <source>
        <dbReference type="Proteomes" id="UP001446871"/>
    </source>
</evidence>
<dbReference type="Proteomes" id="UP001446871">
    <property type="component" value="Unassembled WGS sequence"/>
</dbReference>
<organism evidence="3 4">
    <name type="scientific">Apiospora saccharicola</name>
    <dbReference type="NCBI Taxonomy" id="335842"/>
    <lineage>
        <taxon>Eukaryota</taxon>
        <taxon>Fungi</taxon>
        <taxon>Dikarya</taxon>
        <taxon>Ascomycota</taxon>
        <taxon>Pezizomycotina</taxon>
        <taxon>Sordariomycetes</taxon>
        <taxon>Xylariomycetidae</taxon>
        <taxon>Amphisphaeriales</taxon>
        <taxon>Apiosporaceae</taxon>
        <taxon>Apiospora</taxon>
    </lineage>
</organism>
<dbReference type="InterPro" id="IPR024655">
    <property type="entry name" value="Asl1_glyco_hydro_catalytic"/>
</dbReference>
<dbReference type="InterPro" id="IPR017853">
    <property type="entry name" value="GH"/>
</dbReference>